<gene>
    <name evidence="14" type="ORF">C6571_11545</name>
</gene>
<keyword evidence="8" id="KW-0560">Oxidoreductase</keyword>
<evidence type="ECO:0000313" key="14">
    <source>
        <dbReference type="EMBL" id="AVO41831.1"/>
    </source>
</evidence>
<dbReference type="GO" id="GO:0006629">
    <property type="term" value="P:lipid metabolic process"/>
    <property type="evidence" value="ECO:0007669"/>
    <property type="project" value="InterPro"/>
</dbReference>
<feature type="transmembrane region" description="Helical" evidence="12">
    <location>
        <begin position="240"/>
        <end position="264"/>
    </location>
</feature>
<accession>A0A2S0N1J6</accession>
<evidence type="ECO:0000256" key="4">
    <source>
        <dbReference type="ARBA" id="ARBA00022519"/>
    </source>
</evidence>
<feature type="domain" description="Fatty acid desaturase" evidence="13">
    <location>
        <begin position="120"/>
        <end position="347"/>
    </location>
</feature>
<keyword evidence="6" id="KW-0479">Metal-binding</keyword>
<comment type="subcellular location">
    <subcellularLocation>
        <location evidence="1">Cell inner membrane</location>
        <topology evidence="1">Multi-pass membrane protein</topology>
    </subcellularLocation>
</comment>
<keyword evidence="4" id="KW-0997">Cell inner membrane</keyword>
<evidence type="ECO:0000256" key="2">
    <source>
        <dbReference type="ARBA" id="ARBA00010823"/>
    </source>
</evidence>
<dbReference type="Proteomes" id="UP000239326">
    <property type="component" value="Chromosome"/>
</dbReference>
<protein>
    <submittedName>
        <fullName evidence="14">Alkane 1-monooxygenase</fullName>
    </submittedName>
</protein>
<keyword evidence="9" id="KW-0408">Iron</keyword>
<evidence type="ECO:0000313" key="15">
    <source>
        <dbReference type="Proteomes" id="UP000239326"/>
    </source>
</evidence>
<evidence type="ECO:0000256" key="12">
    <source>
        <dbReference type="SAM" id="Phobius"/>
    </source>
</evidence>
<keyword evidence="3" id="KW-1003">Cell membrane</keyword>
<dbReference type="RefSeq" id="WP_106446808.1">
    <property type="nucleotide sequence ID" value="NZ_CP027669.1"/>
</dbReference>
<dbReference type="Pfam" id="PF00487">
    <property type="entry name" value="FA_desaturase"/>
    <property type="match status" value="1"/>
</dbReference>
<feature type="transmembrane region" description="Helical" evidence="12">
    <location>
        <begin position="51"/>
        <end position="70"/>
    </location>
</feature>
<dbReference type="KEGG" id="simp:C6571_11545"/>
<keyword evidence="7 12" id="KW-1133">Transmembrane helix</keyword>
<name>A0A2S0N1J6_9BURK</name>
<dbReference type="PANTHER" id="PTHR38674">
    <property type="entry name" value="ALKANE 1-MONOOXYGENASE 1"/>
    <property type="match status" value="1"/>
</dbReference>
<keyword evidence="10 14" id="KW-0503">Monooxygenase</keyword>
<keyword evidence="11 12" id="KW-0472">Membrane</keyword>
<dbReference type="GO" id="GO:0005886">
    <property type="term" value="C:plasma membrane"/>
    <property type="evidence" value="ECO:0007669"/>
    <property type="project" value="UniProtKB-SubCell"/>
</dbReference>
<dbReference type="OrthoDB" id="4759734at2"/>
<evidence type="ECO:0000256" key="10">
    <source>
        <dbReference type="ARBA" id="ARBA00023033"/>
    </source>
</evidence>
<comment type="similarity">
    <text evidence="2">Belongs to the fatty acid desaturase type 1 family. AlkB subfamily.</text>
</comment>
<feature type="transmembrane region" description="Helical" evidence="12">
    <location>
        <begin position="90"/>
        <end position="113"/>
    </location>
</feature>
<proteinExistence type="inferred from homology"/>
<feature type="transmembrane region" description="Helical" evidence="12">
    <location>
        <begin position="24"/>
        <end position="44"/>
    </location>
</feature>
<dbReference type="CDD" id="cd03512">
    <property type="entry name" value="Alkane-hydroxylase"/>
    <property type="match status" value="1"/>
</dbReference>
<reference evidence="14 15" key="1">
    <citation type="submission" date="2018-03" db="EMBL/GenBank/DDBJ databases">
        <title>Genome sequencing of Simplicispira sp.</title>
        <authorList>
            <person name="Kim S.-J."/>
            <person name="Heo J."/>
            <person name="Kwon S.-W."/>
        </authorList>
    </citation>
    <scope>NUCLEOTIDE SEQUENCE [LARGE SCALE GENOMIC DNA]</scope>
    <source>
        <strain evidence="14 15">SC1-8</strain>
    </source>
</reference>
<evidence type="ECO:0000256" key="11">
    <source>
        <dbReference type="ARBA" id="ARBA00023136"/>
    </source>
</evidence>
<evidence type="ECO:0000256" key="9">
    <source>
        <dbReference type="ARBA" id="ARBA00023004"/>
    </source>
</evidence>
<dbReference type="InterPro" id="IPR005804">
    <property type="entry name" value="FA_desaturase_dom"/>
</dbReference>
<evidence type="ECO:0000256" key="7">
    <source>
        <dbReference type="ARBA" id="ARBA00022989"/>
    </source>
</evidence>
<sequence>MSESLNPGSRSDAPAEAYRDHKRWAWLLSVAVPTVVLIGPLLMLRTGDARLLWLPVGFFYLVAPLIDWLLGEDRSNPPESAVPALEADRYYRLVCYLLVPVLWAAFIFSAWFVARHDLPWWGMVAMVLTAGSVGGFCINLGHELGHKLPALERTLARLVLAPTGYGHFSIEHNQGHHRHVATPADPASSRMGESIYGFLLREMPGALRRAWAIESARLAVNRRSAWSAHNEILQTALVTLALWGGLALWLGPGILVFVLAASFWANFQLTSANYVEHYGLLRQRRPSGRYEPCLPRHSWNSNHVFSNWALFHLQRHSDHHAHPFRRYQSLRHFDEAPQLPTGYFGMFTLAYFPPLWRRVMDPRLLAAVGRDASRINLDPRKRAALVRQYGLTDAPQPVPTV</sequence>
<keyword evidence="15" id="KW-1185">Reference proteome</keyword>
<evidence type="ECO:0000256" key="3">
    <source>
        <dbReference type="ARBA" id="ARBA00022475"/>
    </source>
</evidence>
<dbReference type="GO" id="GO:0046872">
    <property type="term" value="F:metal ion binding"/>
    <property type="evidence" value="ECO:0007669"/>
    <property type="project" value="UniProtKB-KW"/>
</dbReference>
<dbReference type="AlphaFoldDB" id="A0A2S0N1J6"/>
<evidence type="ECO:0000256" key="6">
    <source>
        <dbReference type="ARBA" id="ARBA00022723"/>
    </source>
</evidence>
<keyword evidence="5 12" id="KW-0812">Transmembrane</keyword>
<evidence type="ECO:0000256" key="1">
    <source>
        <dbReference type="ARBA" id="ARBA00004429"/>
    </source>
</evidence>
<dbReference type="EMBL" id="CP027669">
    <property type="protein sequence ID" value="AVO41831.1"/>
    <property type="molecule type" value="Genomic_DNA"/>
</dbReference>
<evidence type="ECO:0000259" key="13">
    <source>
        <dbReference type="Pfam" id="PF00487"/>
    </source>
</evidence>
<organism evidence="14 15">
    <name type="scientific">Simplicispira suum</name>
    <dbReference type="NCBI Taxonomy" id="2109915"/>
    <lineage>
        <taxon>Bacteria</taxon>
        <taxon>Pseudomonadati</taxon>
        <taxon>Pseudomonadota</taxon>
        <taxon>Betaproteobacteria</taxon>
        <taxon>Burkholderiales</taxon>
        <taxon>Comamonadaceae</taxon>
        <taxon>Simplicispira</taxon>
    </lineage>
</organism>
<dbReference type="GO" id="GO:0004497">
    <property type="term" value="F:monooxygenase activity"/>
    <property type="evidence" value="ECO:0007669"/>
    <property type="project" value="UniProtKB-KW"/>
</dbReference>
<evidence type="ECO:0000256" key="5">
    <source>
        <dbReference type="ARBA" id="ARBA00022692"/>
    </source>
</evidence>
<dbReference type="PANTHER" id="PTHR38674:SF1">
    <property type="entry name" value="ALKANE 1-MONOOXYGENASE 1"/>
    <property type="match status" value="1"/>
</dbReference>
<dbReference type="InterPro" id="IPR033885">
    <property type="entry name" value="AlkB/XylM"/>
</dbReference>
<feature type="transmembrane region" description="Helical" evidence="12">
    <location>
        <begin position="120"/>
        <end position="141"/>
    </location>
</feature>
<evidence type="ECO:0000256" key="8">
    <source>
        <dbReference type="ARBA" id="ARBA00023002"/>
    </source>
</evidence>